<gene>
    <name evidence="1" type="ORF">FYC62_02660</name>
</gene>
<evidence type="ECO:0000313" key="2">
    <source>
        <dbReference type="Proteomes" id="UP000323653"/>
    </source>
</evidence>
<organism evidence="1 2">
    <name type="scientific">Pedobacter aquae</name>
    <dbReference type="NCBI Taxonomy" id="2605747"/>
    <lineage>
        <taxon>Bacteria</taxon>
        <taxon>Pseudomonadati</taxon>
        <taxon>Bacteroidota</taxon>
        <taxon>Sphingobacteriia</taxon>
        <taxon>Sphingobacteriales</taxon>
        <taxon>Sphingobacteriaceae</taxon>
        <taxon>Pedobacter</taxon>
    </lineage>
</organism>
<dbReference type="RefSeq" id="WP_149073810.1">
    <property type="nucleotide sequence ID" value="NZ_CP043329.1"/>
</dbReference>
<dbReference type="InterPro" id="IPR046348">
    <property type="entry name" value="SIS_dom_sf"/>
</dbReference>
<keyword evidence="2" id="KW-1185">Reference proteome</keyword>
<dbReference type="Proteomes" id="UP000323653">
    <property type="component" value="Chromosome"/>
</dbReference>
<dbReference type="SUPFAM" id="SSF53697">
    <property type="entry name" value="SIS domain"/>
    <property type="match status" value="1"/>
</dbReference>
<reference evidence="1 2" key="1">
    <citation type="submission" date="2019-08" db="EMBL/GenBank/DDBJ databases">
        <title>Pedobacter sp. nov., isolated from Han river, South Korea.</title>
        <authorList>
            <person name="Lee D.-H."/>
            <person name="Kim Y.-S."/>
            <person name="Hwang E.-M."/>
            <person name="Le Tran T.C."/>
            <person name="Cha C.-J."/>
        </authorList>
    </citation>
    <scope>NUCLEOTIDE SEQUENCE [LARGE SCALE GENOMIC DNA]</scope>
    <source>
        <strain evidence="1 2">CJ43</strain>
    </source>
</reference>
<name>A0A5C0VF19_9SPHI</name>
<dbReference type="GO" id="GO:0097367">
    <property type="term" value="F:carbohydrate derivative binding"/>
    <property type="evidence" value="ECO:0007669"/>
    <property type="project" value="InterPro"/>
</dbReference>
<evidence type="ECO:0008006" key="3">
    <source>
        <dbReference type="Google" id="ProtNLM"/>
    </source>
</evidence>
<sequence>MGKPFKKELEIIPHTIQEINEIDLSNFTSEYQALLTFPLIAVGSGGSLSACYFAEALHQQTGNIAKAITPLEVQSSINIFRKINVLIISASGKNKDILLAFNSIIAQEPNKVISISTKENSPLKTFSAKTSIAENFAFSLSAGKDGFLASNSLVAFFILLCRAYGNETKNLKLASKKVYLEDINRFSKSIIKETTYIVLYSGWSKPVAIDIESKFSEAALGSVLLSDYRNFGHGRHHWFDKRKDNSVIISLINPDDEQLAEKTLQLLPKDIPVLKLNSKNSGAFSTIDLLIQSFHLVDNIGEKQSIDPGRPGVPNYGSKLYNLSYASLLKKINCLIIKRQLLLHGKFIQYYLAV</sequence>
<dbReference type="KEGG" id="pej:FYC62_02660"/>
<dbReference type="EMBL" id="CP043329">
    <property type="protein sequence ID" value="QEK50687.1"/>
    <property type="molecule type" value="Genomic_DNA"/>
</dbReference>
<accession>A0A5C0VF19</accession>
<proteinExistence type="predicted"/>
<evidence type="ECO:0000313" key="1">
    <source>
        <dbReference type="EMBL" id="QEK50687.1"/>
    </source>
</evidence>
<dbReference type="GO" id="GO:1901135">
    <property type="term" value="P:carbohydrate derivative metabolic process"/>
    <property type="evidence" value="ECO:0007669"/>
    <property type="project" value="InterPro"/>
</dbReference>
<dbReference type="AlphaFoldDB" id="A0A5C0VF19"/>
<dbReference type="Gene3D" id="3.40.50.10490">
    <property type="entry name" value="Glucose-6-phosphate isomerase like protein, domain 1"/>
    <property type="match status" value="1"/>
</dbReference>
<protein>
    <recommendedName>
        <fullName evidence="3">SIS domain-containing protein</fullName>
    </recommendedName>
</protein>